<name>A0A4C1W4E5_EUMVA</name>
<keyword evidence="3" id="KW-1185">Reference proteome</keyword>
<evidence type="ECO:0000313" key="3">
    <source>
        <dbReference type="Proteomes" id="UP000299102"/>
    </source>
</evidence>
<feature type="compositionally biased region" description="Basic and acidic residues" evidence="1">
    <location>
        <begin position="66"/>
        <end position="78"/>
    </location>
</feature>
<comment type="caution">
    <text evidence="2">The sequence shown here is derived from an EMBL/GenBank/DDBJ whole genome shotgun (WGS) entry which is preliminary data.</text>
</comment>
<reference evidence="2 3" key="1">
    <citation type="journal article" date="2019" name="Commun. Biol.">
        <title>The bagworm genome reveals a unique fibroin gene that provides high tensile strength.</title>
        <authorList>
            <person name="Kono N."/>
            <person name="Nakamura H."/>
            <person name="Ohtoshi R."/>
            <person name="Tomita M."/>
            <person name="Numata K."/>
            <person name="Arakawa K."/>
        </authorList>
    </citation>
    <scope>NUCLEOTIDE SEQUENCE [LARGE SCALE GENOMIC DNA]</scope>
</reference>
<evidence type="ECO:0000313" key="2">
    <source>
        <dbReference type="EMBL" id="GBP46406.1"/>
    </source>
</evidence>
<dbReference type="AlphaFoldDB" id="A0A4C1W4E5"/>
<gene>
    <name evidence="2" type="ORF">EVAR_36389_1</name>
</gene>
<proteinExistence type="predicted"/>
<protein>
    <submittedName>
        <fullName evidence="2">Uncharacterized protein</fullName>
    </submittedName>
</protein>
<accession>A0A4C1W4E5</accession>
<dbReference type="EMBL" id="BGZK01000482">
    <property type="protein sequence ID" value="GBP46406.1"/>
    <property type="molecule type" value="Genomic_DNA"/>
</dbReference>
<dbReference type="Proteomes" id="UP000299102">
    <property type="component" value="Unassembled WGS sequence"/>
</dbReference>
<feature type="region of interest" description="Disordered" evidence="1">
    <location>
        <begin position="64"/>
        <end position="102"/>
    </location>
</feature>
<sequence length="285" mass="31726">MPRSQTNSKSITDMWTSLNVSSRLTAVETALAKLGAIVQDLITQCNFGNERGDKEEARLNMQTDDQAERQMDESEEAKQAGCARSGGQPCGMPQVPDGEREGSAAEVVIGEPQFGREHENAFAYDPARLPPVTLQNLPVYIHQLQHDIHVLHNMFICFFGDPNAPSEEKGPEPTGPVAGQPCATGPCDESWIYAYDPETKQQSTVWVFQDELNPTKMSIFEDQLCSLSKQLTAVASTKLEIPQELKDVMQLYDMVQNMHTQLHEVMDTAAKLVAEKEERQHHISV</sequence>
<dbReference type="OrthoDB" id="5981048at2759"/>
<organism evidence="2 3">
    <name type="scientific">Eumeta variegata</name>
    <name type="common">Bagworm moth</name>
    <name type="synonym">Eumeta japonica</name>
    <dbReference type="NCBI Taxonomy" id="151549"/>
    <lineage>
        <taxon>Eukaryota</taxon>
        <taxon>Metazoa</taxon>
        <taxon>Ecdysozoa</taxon>
        <taxon>Arthropoda</taxon>
        <taxon>Hexapoda</taxon>
        <taxon>Insecta</taxon>
        <taxon>Pterygota</taxon>
        <taxon>Neoptera</taxon>
        <taxon>Endopterygota</taxon>
        <taxon>Lepidoptera</taxon>
        <taxon>Glossata</taxon>
        <taxon>Ditrysia</taxon>
        <taxon>Tineoidea</taxon>
        <taxon>Psychidae</taxon>
        <taxon>Oiketicinae</taxon>
        <taxon>Eumeta</taxon>
    </lineage>
</organism>
<evidence type="ECO:0000256" key="1">
    <source>
        <dbReference type="SAM" id="MobiDB-lite"/>
    </source>
</evidence>